<organism evidence="1">
    <name type="scientific">viral metagenome</name>
    <dbReference type="NCBI Taxonomy" id="1070528"/>
    <lineage>
        <taxon>unclassified sequences</taxon>
        <taxon>metagenomes</taxon>
        <taxon>organismal metagenomes</taxon>
    </lineage>
</organism>
<reference evidence="1" key="1">
    <citation type="journal article" date="2020" name="Nature">
        <title>Giant virus diversity and host interactions through global metagenomics.</title>
        <authorList>
            <person name="Schulz F."/>
            <person name="Roux S."/>
            <person name="Paez-Espino D."/>
            <person name="Jungbluth S."/>
            <person name="Walsh D.A."/>
            <person name="Denef V.J."/>
            <person name="McMahon K.D."/>
            <person name="Konstantinidis K.T."/>
            <person name="Eloe-Fadrosh E.A."/>
            <person name="Kyrpides N.C."/>
            <person name="Woyke T."/>
        </authorList>
    </citation>
    <scope>NUCLEOTIDE SEQUENCE</scope>
    <source>
        <strain evidence="1">GVMAG-M-3300021962-46</strain>
    </source>
</reference>
<evidence type="ECO:0000313" key="1">
    <source>
        <dbReference type="EMBL" id="QHT07087.1"/>
    </source>
</evidence>
<dbReference type="AlphaFoldDB" id="A0A6C0CS94"/>
<protein>
    <submittedName>
        <fullName evidence="1">Uncharacterized protein</fullName>
    </submittedName>
</protein>
<sequence>MEHHDELFVTIQKNLPQKALYYTGELIKLQQIELLEKTWLFTLSHIANFSQLSFKKFHSIVVNLLTIFEADAFHIAEAFHLTLQLCLIFKDCSQYIMLPKLQIATLRNRVIGFFSDEFKLSEKGLVSFKYLLTSNEQEKEFIIKVITGLIQLWNQKQSIEFRNTLEYIDRKHYEIELPTDVHLKWGSNHYSFTVLIWEVVCILEPIFKPLAQLFKIQYTRKYHYTFSLPFLLVTHTYLQTGYNNDWTDQEITILDKVKIMSDKLYLEIEVEKPIAICKEPLGQTFAFENFFPTTTQKIEGISKVYESIPMESKTILLNKRKFKEKKNKDNKVTYLPYE</sequence>
<name>A0A6C0CS94_9ZZZZ</name>
<dbReference type="EMBL" id="MN739479">
    <property type="protein sequence ID" value="QHT07087.1"/>
    <property type="molecule type" value="Genomic_DNA"/>
</dbReference>
<accession>A0A6C0CS94</accession>
<proteinExistence type="predicted"/>